<dbReference type="Proteomes" id="UP000203768">
    <property type="component" value="Segment"/>
</dbReference>
<feature type="compositionally biased region" description="Acidic residues" evidence="1">
    <location>
        <begin position="135"/>
        <end position="150"/>
    </location>
</feature>
<protein>
    <submittedName>
        <fullName evidence="2">IE1</fullName>
    </submittedName>
</protein>
<evidence type="ECO:0000313" key="3">
    <source>
        <dbReference type="Proteomes" id="UP000203768"/>
    </source>
</evidence>
<feature type="region of interest" description="Disordered" evidence="1">
    <location>
        <begin position="133"/>
        <end position="217"/>
    </location>
</feature>
<keyword evidence="3" id="KW-1185">Reference proteome</keyword>
<name>S5N945_9ABAC</name>
<dbReference type="KEGG" id="vg:16489417"/>
<dbReference type="RefSeq" id="YP_008378231.1">
    <property type="nucleotide sequence ID" value="NC_021923.1"/>
</dbReference>
<gene>
    <name evidence="2" type="ORF">Hesp015</name>
</gene>
<evidence type="ECO:0000256" key="1">
    <source>
        <dbReference type="SAM" id="MobiDB-lite"/>
    </source>
</evidence>
<dbReference type="GeneID" id="16489417"/>
<dbReference type="InterPro" id="IPR005092">
    <property type="entry name" value="TATR"/>
</dbReference>
<proteinExistence type="predicted"/>
<organism evidence="2 3">
    <name type="scientific">Hemileuca sp. nucleopolyhedrovirus</name>
    <dbReference type="NCBI Taxonomy" id="1367203"/>
    <lineage>
        <taxon>Viruses</taxon>
        <taxon>Viruses incertae sedis</taxon>
        <taxon>Naldaviricetes</taxon>
        <taxon>Lefavirales</taxon>
        <taxon>Baculoviridae</taxon>
        <taxon>Alphabaculovirus</taxon>
        <taxon>Alphabaculovirus heleucae</taxon>
        <taxon>Hemileuca species nucleopolyhedrovirus</taxon>
    </lineage>
</organism>
<sequence length="636" mass="73624">MMSTQNAMYKNYIDNNMTPTRDLFDALFDDNLNLQVDSVENKDYTAQDFQDLVKFSEEVNESYDKQKTTYGCGKVIMPDGKHYQNEIVMKNLPVTQKKYTEQEDEDLNNHVLFHQSTSSSVKVIENVGTIVENANSDDDDDSGNSDDNDSDSIISSENDDDKQTNNKKRKLNETDHTKPHVNMLVNKVVDHNKKTRGRYKKRKLEHTKDPEPGSMLNATNYEKFNKHVTLSKSDMKQLKDYVNNDRQFASHITDTGYYMFIVCESNVPEQRYRIFYVNYVNSISMEYSNKYYNIDRLVMIVSFDRFRFMISYNLLKQMNIPIPSIEDFCKDQIDKSSKCAFNEVKDFEFLSLLINTFHLDVTYARAKIIMVLSSMGQMKSSLILKTLNEMDADKSLYTLPLNLHRRETATSSSAMMASTLASTTAAMGECDISPYVESVIKYSQGLRFSSCNENKSDGNIQEVLDALKFWLRDKNEKSGSAKDKDNFLSYKYGSVARLLYDSRDVKRLVQIKKDKIGDSKLIELYLSVSGLSENSNNFILVSTKTDERITIVKYNTNYIWITSVIKDIIPHDIIGTFKKYTHHVFNLNKSNRKEINNKHNGMIKLVSFYTSQKLPLQQLIVIAENYFECKYTYVNF</sequence>
<dbReference type="EMBL" id="KF158713">
    <property type="protein sequence ID" value="AGR56767.1"/>
    <property type="molecule type" value="Genomic_DNA"/>
</dbReference>
<dbReference type="Pfam" id="PF03430">
    <property type="entry name" value="TATR"/>
    <property type="match status" value="1"/>
</dbReference>
<reference evidence="2 3" key="1">
    <citation type="journal article" date="2013" name="Virus Genes">
        <title>The genome of a baculovirus isolated from Hemileuca sp. encodes a serpin ortholog.</title>
        <authorList>
            <person name="Rohrmann G.F."/>
            <person name="Erlandson M.A."/>
            <person name="Theilmann D.A."/>
        </authorList>
    </citation>
    <scope>NUCLEOTIDE SEQUENCE [LARGE SCALE GENOMIC DNA]</scope>
</reference>
<evidence type="ECO:0000313" key="2">
    <source>
        <dbReference type="EMBL" id="AGR56767.1"/>
    </source>
</evidence>
<dbReference type="OrthoDB" id="9961at10239"/>
<feature type="compositionally biased region" description="Basic residues" evidence="1">
    <location>
        <begin position="193"/>
        <end position="205"/>
    </location>
</feature>
<accession>S5N945</accession>